<feature type="domain" description="PurM-like C-terminal" evidence="2">
    <location>
        <begin position="194"/>
        <end position="303"/>
    </location>
</feature>
<gene>
    <name evidence="3" type="ORF">HA299_06955</name>
</gene>
<evidence type="ECO:0000259" key="2">
    <source>
        <dbReference type="Pfam" id="PF02769"/>
    </source>
</evidence>
<proteinExistence type="predicted"/>
<reference evidence="3" key="1">
    <citation type="journal article" date="2020" name="bioRxiv">
        <title>A rank-normalized archaeal taxonomy based on genome phylogeny resolves widespread incomplete and uneven classifications.</title>
        <authorList>
            <person name="Rinke C."/>
            <person name="Chuvochina M."/>
            <person name="Mussig A.J."/>
            <person name="Chaumeil P.-A."/>
            <person name="Waite D.W."/>
            <person name="Whitman W.B."/>
            <person name="Parks D.H."/>
            <person name="Hugenholtz P."/>
        </authorList>
    </citation>
    <scope>NUCLEOTIDE SEQUENCE</scope>
    <source>
        <strain evidence="3">UBA12518</strain>
    </source>
</reference>
<sequence length="332" mass="35907">MSGDELERIANSIRTFEGLTRKQPISKFVPLFLKESKELLRGNTYLGDDAALLDTDGEYYMLFAADGIWSRLMTSPWWAGYSSVLVNVNDIAAMGGEPLAMVNVVASSHGGVWEQIAKGIAEGVRKFGVPMVGGHLHPDTPYDSLAVAILGRVRKGCEIRSDTARAGDVVVAAYDLDGRVGPNSPYSWESTTTKSPREIARMYECMRVLGERHLLSAGKDVSNPGLVGTLSMLCESSGLGATVQLENIPLPEEVALSRWVLVHPATGFVVSTRPEDARDVLEVFEGAGLAAAVIGQLHTERKVYIARGDERVMVFDLTSESITGLVGGEEHK</sequence>
<dbReference type="InterPro" id="IPR006283">
    <property type="entry name" value="ThiL-like"/>
</dbReference>
<dbReference type="GO" id="GO:0009030">
    <property type="term" value="F:thiamine-phosphate kinase activity"/>
    <property type="evidence" value="ECO:0007669"/>
    <property type="project" value="InterPro"/>
</dbReference>
<evidence type="ECO:0000313" key="4">
    <source>
        <dbReference type="Proteomes" id="UP000600363"/>
    </source>
</evidence>
<name>A0A832RVP9_9EURY</name>
<dbReference type="EMBL" id="DUIH01000022">
    <property type="protein sequence ID" value="HIH70327.1"/>
    <property type="molecule type" value="Genomic_DNA"/>
</dbReference>
<dbReference type="AlphaFoldDB" id="A0A832RVP9"/>
<protein>
    <submittedName>
        <fullName evidence="3">Methanogenesis marker 2 protein</fullName>
    </submittedName>
</protein>
<dbReference type="PANTHER" id="PTHR30270">
    <property type="entry name" value="THIAMINE-MONOPHOSPHATE KINASE"/>
    <property type="match status" value="1"/>
</dbReference>
<dbReference type="InterPro" id="IPR036676">
    <property type="entry name" value="PurM-like_C_sf"/>
</dbReference>
<dbReference type="InterPro" id="IPR017668">
    <property type="entry name" value="Methan_mark_2"/>
</dbReference>
<comment type="caution">
    <text evidence="3">The sequence shown here is derived from an EMBL/GenBank/DDBJ whole genome shotgun (WGS) entry which is preliminary data.</text>
</comment>
<dbReference type="PIRSF" id="PIRSF036540">
    <property type="entry name" value="UCP036540_AIR"/>
    <property type="match status" value="1"/>
</dbReference>
<dbReference type="InterPro" id="IPR010918">
    <property type="entry name" value="PurM-like_C_dom"/>
</dbReference>
<dbReference type="PANTHER" id="PTHR30270:SF0">
    <property type="entry name" value="THIAMINE-MONOPHOSPHATE KINASE"/>
    <property type="match status" value="1"/>
</dbReference>
<dbReference type="InterPro" id="IPR011413">
    <property type="entry name" value="UCP036540_AIR"/>
</dbReference>
<accession>A0A832RVP9</accession>
<dbReference type="InterPro" id="IPR016188">
    <property type="entry name" value="PurM-like_N"/>
</dbReference>
<evidence type="ECO:0000313" key="3">
    <source>
        <dbReference type="EMBL" id="HIH70327.1"/>
    </source>
</evidence>
<dbReference type="GO" id="GO:0009228">
    <property type="term" value="P:thiamine biosynthetic process"/>
    <property type="evidence" value="ECO:0007669"/>
    <property type="project" value="InterPro"/>
</dbReference>
<dbReference type="SUPFAM" id="SSF55326">
    <property type="entry name" value="PurM N-terminal domain-like"/>
    <property type="match status" value="1"/>
</dbReference>
<dbReference type="NCBIfam" id="TIGR03267">
    <property type="entry name" value="methan_mark_2"/>
    <property type="match status" value="1"/>
</dbReference>
<feature type="domain" description="PurM-like N-terminal" evidence="1">
    <location>
        <begin position="47"/>
        <end position="153"/>
    </location>
</feature>
<dbReference type="SUPFAM" id="SSF56042">
    <property type="entry name" value="PurM C-terminal domain-like"/>
    <property type="match status" value="1"/>
</dbReference>
<organism evidence="3 4">
    <name type="scientific">Methermicoccus shengliensis</name>
    <dbReference type="NCBI Taxonomy" id="660064"/>
    <lineage>
        <taxon>Archaea</taxon>
        <taxon>Methanobacteriati</taxon>
        <taxon>Methanobacteriota</taxon>
        <taxon>Stenosarchaea group</taxon>
        <taxon>Methanomicrobia</taxon>
        <taxon>Methanosarcinales</taxon>
        <taxon>Methermicoccaceae</taxon>
        <taxon>Methermicoccus</taxon>
    </lineage>
</organism>
<dbReference type="Gene3D" id="3.90.650.10">
    <property type="entry name" value="PurM-like C-terminal domain"/>
    <property type="match status" value="1"/>
</dbReference>
<dbReference type="RefSeq" id="WP_042687049.1">
    <property type="nucleotide sequence ID" value="NZ_DUIH01000022.1"/>
</dbReference>
<dbReference type="Proteomes" id="UP000600363">
    <property type="component" value="Unassembled WGS sequence"/>
</dbReference>
<dbReference type="CDD" id="cd02192">
    <property type="entry name" value="PurM-like3"/>
    <property type="match status" value="1"/>
</dbReference>
<dbReference type="InterPro" id="IPR036921">
    <property type="entry name" value="PurM-like_N_sf"/>
</dbReference>
<evidence type="ECO:0000259" key="1">
    <source>
        <dbReference type="Pfam" id="PF00586"/>
    </source>
</evidence>
<dbReference type="Gene3D" id="3.30.1330.10">
    <property type="entry name" value="PurM-like, N-terminal domain"/>
    <property type="match status" value="1"/>
</dbReference>
<dbReference type="Pfam" id="PF00586">
    <property type="entry name" value="AIRS"/>
    <property type="match status" value="1"/>
</dbReference>
<dbReference type="Pfam" id="PF02769">
    <property type="entry name" value="AIRS_C"/>
    <property type="match status" value="1"/>
</dbReference>